<evidence type="ECO:0000313" key="3">
    <source>
        <dbReference type="EMBL" id="RCN45301.1"/>
    </source>
</evidence>
<feature type="region of interest" description="Disordered" evidence="2">
    <location>
        <begin position="482"/>
        <end position="503"/>
    </location>
</feature>
<gene>
    <name evidence="3" type="ORF">ANCCAN_08697</name>
</gene>
<feature type="region of interest" description="Disordered" evidence="2">
    <location>
        <begin position="145"/>
        <end position="181"/>
    </location>
</feature>
<dbReference type="Proteomes" id="UP000252519">
    <property type="component" value="Unassembled WGS sequence"/>
</dbReference>
<reference evidence="3 4" key="1">
    <citation type="submission" date="2014-10" db="EMBL/GenBank/DDBJ databases">
        <title>Draft genome of the hookworm Ancylostoma caninum.</title>
        <authorList>
            <person name="Mitreva M."/>
        </authorList>
    </citation>
    <scope>NUCLEOTIDE SEQUENCE [LARGE SCALE GENOMIC DNA]</scope>
    <source>
        <strain evidence="3 4">Baltimore</strain>
    </source>
</reference>
<accession>A0A368GLP8</accession>
<feature type="coiled-coil region" evidence="1">
    <location>
        <begin position="63"/>
        <end position="94"/>
    </location>
</feature>
<evidence type="ECO:0000256" key="2">
    <source>
        <dbReference type="SAM" id="MobiDB-lite"/>
    </source>
</evidence>
<sequence length="729" mass="80843">MDSEDCSNTIKQLLTTQVARTSSTDETPFLNPPAASVKELSPVRMDTRALNESFECDLFNLSARSLRRNLDARREQAEMLNRSFEERTKDIEQRQGFSFSFKDSAMFFRYYRTKESIAAQIVKYDHVIAERTNLLSRLDEISSDENPVLQNTPTPRRAGVEPLDLSQLSPEENAPVNEKEDISTALSLERNPQSPLGEDSQNHVDEDHADVGISRAYSQSTVYEDSLSHFDEEEESRSGSACSEATLYQSDVENESLGTSQSAQEHAHPSRRTLDTAEALTMLSRQVVTIISDETPRDEVDRILERIVEENMQVEVTSARPDTAVVDGIKGEGSQKAKASVAMSTITEQEPHSTDIQAIENDAKFEAEVVESHEGAGDITRSPYESTRVDVSMTKSPEVEDGAEQCFPDKSAALLEEIVVTIDIGKDERNEQEEKLHDNFVSDTKESGDFENAALENAEATSVLSPVQKSTEEMITEEDDTFFEESCDTGKESGGEWLSEDEDSLSIAKKDQERTEAVADSEKHEEVTAQRSEQIITGCDTDGRDGTSEKFTNSGPQLSGAADELNLTSETNAIELASTSEALAGDQVYRVNEAATEVLPVSSAENKLRPEEKLDPDSYELSFLDRVPDRTVDGRVSLGLNRSELCDSLSTSIMQLMTDSPRRRSLPRSYNLSDSLLEDSVALLATKSPRAAKERFNTKMPGPFSPRMQMLLENSLDTSIVSVIFIMIT</sequence>
<keyword evidence="1" id="KW-0175">Coiled coil</keyword>
<keyword evidence="4" id="KW-1185">Reference proteome</keyword>
<comment type="caution">
    <text evidence="3">The sequence shown here is derived from an EMBL/GenBank/DDBJ whole genome shotgun (WGS) entry which is preliminary data.</text>
</comment>
<evidence type="ECO:0000256" key="1">
    <source>
        <dbReference type="SAM" id="Coils"/>
    </source>
</evidence>
<dbReference type="OrthoDB" id="5876258at2759"/>
<feature type="compositionally biased region" description="Basic and acidic residues" evidence="2">
    <location>
        <begin position="265"/>
        <end position="275"/>
    </location>
</feature>
<feature type="region of interest" description="Disordered" evidence="2">
    <location>
        <begin position="538"/>
        <end position="560"/>
    </location>
</feature>
<name>A0A368GLP8_ANCCA</name>
<protein>
    <submittedName>
        <fullName evidence="3">Uncharacterized protein</fullName>
    </submittedName>
</protein>
<feature type="compositionally biased region" description="Polar residues" evidence="2">
    <location>
        <begin position="255"/>
        <end position="264"/>
    </location>
</feature>
<evidence type="ECO:0000313" key="4">
    <source>
        <dbReference type="Proteomes" id="UP000252519"/>
    </source>
</evidence>
<dbReference type="AlphaFoldDB" id="A0A368GLP8"/>
<feature type="region of interest" description="Disordered" evidence="2">
    <location>
        <begin position="224"/>
        <end position="243"/>
    </location>
</feature>
<feature type="region of interest" description="Disordered" evidence="2">
    <location>
        <begin position="255"/>
        <end position="277"/>
    </location>
</feature>
<proteinExistence type="predicted"/>
<feature type="compositionally biased region" description="Polar residues" evidence="2">
    <location>
        <begin position="145"/>
        <end position="154"/>
    </location>
</feature>
<organism evidence="3 4">
    <name type="scientific">Ancylostoma caninum</name>
    <name type="common">Dog hookworm</name>
    <dbReference type="NCBI Taxonomy" id="29170"/>
    <lineage>
        <taxon>Eukaryota</taxon>
        <taxon>Metazoa</taxon>
        <taxon>Ecdysozoa</taxon>
        <taxon>Nematoda</taxon>
        <taxon>Chromadorea</taxon>
        <taxon>Rhabditida</taxon>
        <taxon>Rhabditina</taxon>
        <taxon>Rhabditomorpha</taxon>
        <taxon>Strongyloidea</taxon>
        <taxon>Ancylostomatidae</taxon>
        <taxon>Ancylostomatinae</taxon>
        <taxon>Ancylostoma</taxon>
    </lineage>
</organism>
<dbReference type="EMBL" id="JOJR01000105">
    <property type="protein sequence ID" value="RCN45301.1"/>
    <property type="molecule type" value="Genomic_DNA"/>
</dbReference>